<evidence type="ECO:0000256" key="7">
    <source>
        <dbReference type="ARBA" id="ARBA00022660"/>
    </source>
</evidence>
<dbReference type="PANTHER" id="PTHR46552">
    <property type="entry name" value="NADH-UBIQUINONE OXIDOREDUCTASE CHAIN 2"/>
    <property type="match status" value="1"/>
</dbReference>
<feature type="domain" description="NADH:quinone oxidoreductase/Mrp antiporter transmembrane" evidence="19">
    <location>
        <begin position="24"/>
        <end position="285"/>
    </location>
</feature>
<protein>
    <recommendedName>
        <fullName evidence="5 18">NADH-ubiquinone oxidoreductase chain 2</fullName>
        <ecNumber evidence="4 18">7.1.1.2</ecNumber>
    </recommendedName>
</protein>
<comment type="function">
    <text evidence="18">Core subunit of the mitochondrial membrane respiratory chain NADH dehydrogenase (Complex I) which catalyzes electron transfer from NADH through the respiratory chain, using ubiquinone as an electron acceptor. Essential for the catalytic activity and assembly of complex I.</text>
</comment>
<evidence type="ECO:0000256" key="18">
    <source>
        <dbReference type="RuleBase" id="RU003403"/>
    </source>
</evidence>
<name>S4SUB2_9CARA</name>
<evidence type="ECO:0000256" key="5">
    <source>
        <dbReference type="ARBA" id="ARBA00021008"/>
    </source>
</evidence>
<evidence type="ECO:0000256" key="4">
    <source>
        <dbReference type="ARBA" id="ARBA00012944"/>
    </source>
</evidence>
<evidence type="ECO:0000256" key="14">
    <source>
        <dbReference type="ARBA" id="ARBA00023075"/>
    </source>
</evidence>
<evidence type="ECO:0000256" key="15">
    <source>
        <dbReference type="ARBA" id="ARBA00023128"/>
    </source>
</evidence>
<keyword evidence="8 18" id="KW-0812">Transmembrane</keyword>
<evidence type="ECO:0000256" key="12">
    <source>
        <dbReference type="ARBA" id="ARBA00022989"/>
    </source>
</evidence>
<dbReference type="PRINTS" id="PR01436">
    <property type="entry name" value="NADHDHGNASE2"/>
</dbReference>
<keyword evidence="11 18" id="KW-0249">Electron transport</keyword>
<evidence type="ECO:0000256" key="10">
    <source>
        <dbReference type="ARBA" id="ARBA00022967"/>
    </source>
</evidence>
<comment type="function">
    <text evidence="1">Core subunit of the mitochondrial membrane respiratory chain NADH dehydrogenase (Complex I) that is believed to belong to the minimal assembly required for catalysis. Complex I functions in the transfer of electrons from NADH to the respiratory chain. The immediate electron acceptor for the enzyme is believed to be ubiquinone.</text>
</comment>
<comment type="catalytic activity">
    <reaction evidence="17 18">
        <text>a ubiquinone + NADH + 5 H(+)(in) = a ubiquinol + NAD(+) + 4 H(+)(out)</text>
        <dbReference type="Rhea" id="RHEA:29091"/>
        <dbReference type="Rhea" id="RHEA-COMP:9565"/>
        <dbReference type="Rhea" id="RHEA-COMP:9566"/>
        <dbReference type="ChEBI" id="CHEBI:15378"/>
        <dbReference type="ChEBI" id="CHEBI:16389"/>
        <dbReference type="ChEBI" id="CHEBI:17976"/>
        <dbReference type="ChEBI" id="CHEBI:57540"/>
        <dbReference type="ChEBI" id="CHEBI:57945"/>
        <dbReference type="EC" id="7.1.1.2"/>
    </reaction>
</comment>
<geneLocation type="mitochondrion" evidence="20"/>
<feature type="transmembrane region" description="Helical" evidence="18">
    <location>
        <begin position="316"/>
        <end position="340"/>
    </location>
</feature>
<dbReference type="PANTHER" id="PTHR46552:SF1">
    <property type="entry name" value="NADH-UBIQUINONE OXIDOREDUCTASE CHAIN 2"/>
    <property type="match status" value="1"/>
</dbReference>
<organism evidence="20">
    <name type="scientific">Promecognathus crassus</name>
    <dbReference type="NCBI Taxonomy" id="63953"/>
    <lineage>
        <taxon>Eukaryota</taxon>
        <taxon>Metazoa</taxon>
        <taxon>Ecdysozoa</taxon>
        <taxon>Arthropoda</taxon>
        <taxon>Hexapoda</taxon>
        <taxon>Insecta</taxon>
        <taxon>Pterygota</taxon>
        <taxon>Neoptera</taxon>
        <taxon>Endopterygota</taxon>
        <taxon>Coleoptera</taxon>
        <taxon>Adephaga</taxon>
        <taxon>Caraboidea</taxon>
        <taxon>Carabidae</taxon>
        <taxon>Promecognathinae</taxon>
        <taxon>Promecognathini</taxon>
        <taxon>Promecognathus</taxon>
    </lineage>
</organism>
<dbReference type="GO" id="GO:0006120">
    <property type="term" value="P:mitochondrial electron transport, NADH to ubiquinone"/>
    <property type="evidence" value="ECO:0007669"/>
    <property type="project" value="InterPro"/>
</dbReference>
<feature type="transmembrane region" description="Helical" evidence="18">
    <location>
        <begin position="200"/>
        <end position="224"/>
    </location>
</feature>
<keyword evidence="7 18" id="KW-0679">Respiratory chain</keyword>
<keyword evidence="10 18" id="KW-1278">Translocase</keyword>
<keyword evidence="15 18" id="KW-0496">Mitochondrion</keyword>
<feature type="transmembrane region" description="Helical" evidence="18">
    <location>
        <begin position="7"/>
        <end position="27"/>
    </location>
</feature>
<feature type="transmembrane region" description="Helical" evidence="18">
    <location>
        <begin position="148"/>
        <end position="169"/>
    </location>
</feature>
<evidence type="ECO:0000256" key="1">
    <source>
        <dbReference type="ARBA" id="ARBA00003257"/>
    </source>
</evidence>
<evidence type="ECO:0000256" key="8">
    <source>
        <dbReference type="ARBA" id="ARBA00022692"/>
    </source>
</evidence>
<evidence type="ECO:0000313" key="20">
    <source>
        <dbReference type="EMBL" id="AFQ62132.1"/>
    </source>
</evidence>
<evidence type="ECO:0000256" key="3">
    <source>
        <dbReference type="ARBA" id="ARBA00007012"/>
    </source>
</evidence>
<evidence type="ECO:0000256" key="13">
    <source>
        <dbReference type="ARBA" id="ARBA00023027"/>
    </source>
</evidence>
<keyword evidence="16 18" id="KW-0472">Membrane</keyword>
<dbReference type="EMBL" id="JX313665">
    <property type="protein sequence ID" value="AFQ62132.1"/>
    <property type="molecule type" value="Genomic_DNA"/>
</dbReference>
<comment type="similarity">
    <text evidence="3 18">Belongs to the complex I subunit 2 family.</text>
</comment>
<keyword evidence="12 18" id="KW-1133">Transmembrane helix</keyword>
<proteinExistence type="inferred from homology"/>
<evidence type="ECO:0000256" key="17">
    <source>
        <dbReference type="ARBA" id="ARBA00049551"/>
    </source>
</evidence>
<keyword evidence="13 18" id="KW-0520">NAD</keyword>
<reference evidence="20" key="1">
    <citation type="submission" date="2012-07" db="EMBL/GenBank/DDBJ databases">
        <title>Mitogenomics of the Coleoptera under dense taxon sampling.</title>
        <authorList>
            <person name="Timmermans M.J.T.N."/>
            <person name="Lim J."/>
            <person name="Dodsworth S."/>
            <person name="Haran J."/>
            <person name="Ahrens D."/>
            <person name="Bocak L."/>
            <person name="London A."/>
            <person name="Culverwell L."/>
            <person name="Vogler A.P."/>
        </authorList>
    </citation>
    <scope>NUCLEOTIDE SEQUENCE</scope>
</reference>
<feature type="transmembrane region" description="Helical" evidence="18">
    <location>
        <begin position="275"/>
        <end position="295"/>
    </location>
</feature>
<dbReference type="GO" id="GO:0008137">
    <property type="term" value="F:NADH dehydrogenase (ubiquinone) activity"/>
    <property type="evidence" value="ECO:0007669"/>
    <property type="project" value="UniProtKB-EC"/>
</dbReference>
<gene>
    <name evidence="20" type="primary">ND2</name>
</gene>
<comment type="subcellular location">
    <subcellularLocation>
        <location evidence="2 18">Mitochondrion inner membrane</location>
        <topology evidence="2 18">Multi-pass membrane protein</topology>
    </subcellularLocation>
</comment>
<keyword evidence="14 18" id="KW-0830">Ubiquinone</keyword>
<evidence type="ECO:0000256" key="16">
    <source>
        <dbReference type="ARBA" id="ARBA00023136"/>
    </source>
</evidence>
<dbReference type="InterPro" id="IPR050175">
    <property type="entry name" value="Complex_I_Subunit_2"/>
</dbReference>
<feature type="transmembrane region" description="Helical" evidence="18">
    <location>
        <begin position="236"/>
        <end position="255"/>
    </location>
</feature>
<dbReference type="EC" id="7.1.1.2" evidence="4 18"/>
<accession>S4SUB2</accession>
<dbReference type="InterPro" id="IPR001750">
    <property type="entry name" value="ND/Mrp_TM"/>
</dbReference>
<evidence type="ECO:0000256" key="6">
    <source>
        <dbReference type="ARBA" id="ARBA00022448"/>
    </source>
</evidence>
<dbReference type="Pfam" id="PF00361">
    <property type="entry name" value="Proton_antipo_M"/>
    <property type="match status" value="1"/>
</dbReference>
<keyword evidence="6" id="KW-0813">Transport</keyword>
<dbReference type="GO" id="GO:0005743">
    <property type="term" value="C:mitochondrial inner membrane"/>
    <property type="evidence" value="ECO:0007669"/>
    <property type="project" value="UniProtKB-SubCell"/>
</dbReference>
<keyword evidence="9 18" id="KW-0999">Mitochondrion inner membrane</keyword>
<evidence type="ECO:0000259" key="19">
    <source>
        <dbReference type="Pfam" id="PF00361"/>
    </source>
</evidence>
<evidence type="ECO:0000256" key="2">
    <source>
        <dbReference type="ARBA" id="ARBA00004448"/>
    </source>
</evidence>
<feature type="transmembrane region" description="Helical" evidence="18">
    <location>
        <begin position="59"/>
        <end position="81"/>
    </location>
</feature>
<feature type="transmembrane region" description="Helical" evidence="18">
    <location>
        <begin position="93"/>
        <end position="115"/>
    </location>
</feature>
<dbReference type="AlphaFoldDB" id="S4SUB2"/>
<evidence type="ECO:0000256" key="9">
    <source>
        <dbReference type="ARBA" id="ARBA00022792"/>
    </source>
</evidence>
<dbReference type="InterPro" id="IPR003917">
    <property type="entry name" value="NADH_UbQ_OxRdtase_chain2"/>
</dbReference>
<evidence type="ECO:0000256" key="11">
    <source>
        <dbReference type="ARBA" id="ARBA00022982"/>
    </source>
</evidence>
<sequence>MIYSYKLIFIMILFMSTLISISSYTWFGTWMGLEINLLSFIPLLKLKNNSLSTESSMKYFLIQALASSMFLFAIMTIMMMNNMISDIFNINKFLMMIINSSLMLKMGAAPFHFWFPEIIEGMNWMNSLILMTWQKIAPLMLLSYTMKFNNYIIIIVMISTLIGSIGGLNQTSMRKIMVYSSINHLGWMISSFLINDMIWIIYFLIYSLISISFILMMNMYNIYYLKQMFMFMSKNLILKLILLFNLLSLGGLPPFTGFLPKWMIIQYLSLNFMPMLLFMIMMTLITLFFYLRISYSSLMMSNNEMKFNFNKNYYKNSLTMILSFISINGLIILTLLFNFFKKDLS</sequence>